<dbReference type="Proteomes" id="UP000289316">
    <property type="component" value="Unassembled WGS sequence"/>
</dbReference>
<feature type="compositionally biased region" description="Polar residues" evidence="2">
    <location>
        <begin position="70"/>
        <end position="87"/>
    </location>
</feature>
<evidence type="ECO:0000313" key="4">
    <source>
        <dbReference type="Proteomes" id="UP000289316"/>
    </source>
</evidence>
<evidence type="ECO:0008006" key="5">
    <source>
        <dbReference type="Google" id="ProtNLM"/>
    </source>
</evidence>
<evidence type="ECO:0000256" key="2">
    <source>
        <dbReference type="SAM" id="MobiDB-lite"/>
    </source>
</evidence>
<evidence type="ECO:0000313" key="3">
    <source>
        <dbReference type="EMBL" id="RXV70578.1"/>
    </source>
</evidence>
<dbReference type="NCBIfam" id="TIGR03715">
    <property type="entry name" value="KxYKxGKxW"/>
    <property type="match status" value="1"/>
</dbReference>
<sequence length="166" mass="17945">MRLAKYISEEKRHYKLYKRKKTWVIAGITMFSSAVLLQVPALADEVTTLTLGESTTAQGTIQTDDKTLSGAPTTDQTAQETLATDQTSVEKESTATDETNEVTGASAAKTESESVQTKEDTTTNTQTEQPSETTQTQAVASTSSFRSVATVSDENTQAEEKVIHVT</sequence>
<proteinExistence type="predicted"/>
<protein>
    <recommendedName>
        <fullName evidence="5">KxYKxGKxW signal domain protein</fullName>
    </recommendedName>
</protein>
<reference evidence="3 4" key="1">
    <citation type="submission" date="2018-09" db="EMBL/GenBank/DDBJ databases">
        <title>Murine metabolic-syndrome-specific gut microbial biobank.</title>
        <authorList>
            <person name="Liu C."/>
        </authorList>
    </citation>
    <scope>NUCLEOTIDE SEQUENCE [LARGE SCALE GENOMIC DNA]</scope>
    <source>
        <strain evidence="3 4">C-30</strain>
    </source>
</reference>
<dbReference type="Pfam" id="PF19258">
    <property type="entry name" value="KxYKxGKxW_sig"/>
    <property type="match status" value="1"/>
</dbReference>
<feature type="compositionally biased region" description="Basic and acidic residues" evidence="2">
    <location>
        <begin position="110"/>
        <end position="121"/>
    </location>
</feature>
<feature type="compositionally biased region" description="Polar residues" evidence="2">
    <location>
        <begin position="145"/>
        <end position="155"/>
    </location>
</feature>
<organism evidence="3 4">
    <name type="scientific">Ligilactobacillus murinus</name>
    <dbReference type="NCBI Taxonomy" id="1622"/>
    <lineage>
        <taxon>Bacteria</taxon>
        <taxon>Bacillati</taxon>
        <taxon>Bacillota</taxon>
        <taxon>Bacilli</taxon>
        <taxon>Lactobacillales</taxon>
        <taxon>Lactobacillaceae</taxon>
        <taxon>Ligilactobacillus</taxon>
    </lineage>
</organism>
<accession>A0A4Q2ALT4</accession>
<dbReference type="AlphaFoldDB" id="A0A4Q2ALT4"/>
<keyword evidence="1" id="KW-0732">Signal</keyword>
<dbReference type="InterPro" id="IPR022263">
    <property type="entry name" value="KxYKxGKxW"/>
</dbReference>
<feature type="region of interest" description="Disordered" evidence="2">
    <location>
        <begin position="59"/>
        <end position="166"/>
    </location>
</feature>
<dbReference type="EMBL" id="QZFR01000063">
    <property type="protein sequence ID" value="RXV70578.1"/>
    <property type="molecule type" value="Genomic_DNA"/>
</dbReference>
<gene>
    <name evidence="3" type="ORF">D6C19_08240</name>
</gene>
<feature type="compositionally biased region" description="Low complexity" evidence="2">
    <location>
        <begin position="122"/>
        <end position="144"/>
    </location>
</feature>
<comment type="caution">
    <text evidence="3">The sequence shown here is derived from an EMBL/GenBank/DDBJ whole genome shotgun (WGS) entry which is preliminary data.</text>
</comment>
<name>A0A4Q2ALT4_9LACO</name>
<evidence type="ECO:0000256" key="1">
    <source>
        <dbReference type="ARBA" id="ARBA00022729"/>
    </source>
</evidence>